<dbReference type="Proteomes" id="UP000253250">
    <property type="component" value="Unassembled WGS sequence"/>
</dbReference>
<dbReference type="RefSeq" id="WP_114282900.1">
    <property type="nucleotide sequence ID" value="NZ_PSYR01000002.1"/>
</dbReference>
<dbReference type="AlphaFoldDB" id="A0A368HF10"/>
<organism evidence="1 2">
    <name type="scientific">Acidiferrobacter thiooxydans</name>
    <dbReference type="NCBI Taxonomy" id="163359"/>
    <lineage>
        <taxon>Bacteria</taxon>
        <taxon>Pseudomonadati</taxon>
        <taxon>Pseudomonadota</taxon>
        <taxon>Gammaproteobacteria</taxon>
        <taxon>Acidiferrobacterales</taxon>
        <taxon>Acidiferrobacteraceae</taxon>
        <taxon>Acidiferrobacter</taxon>
    </lineage>
</organism>
<reference evidence="1 2" key="1">
    <citation type="submission" date="2018-02" db="EMBL/GenBank/DDBJ databases">
        <title>Insights into the biology of acidophilic members of the Acidiferrobacteraceae family derived from comparative genomic analyses.</title>
        <authorList>
            <person name="Issotta F."/>
            <person name="Thyssen C."/>
            <person name="Mena C."/>
            <person name="Moya A."/>
            <person name="Bellenberg S."/>
            <person name="Sproer C."/>
            <person name="Covarrubias P.C."/>
            <person name="Sand W."/>
            <person name="Quatrini R."/>
            <person name="Vera M."/>
        </authorList>
    </citation>
    <scope>NUCLEOTIDE SEQUENCE [LARGE SCALE GENOMIC DNA]</scope>
    <source>
        <strain evidence="2">m-1</strain>
    </source>
</reference>
<dbReference type="InterPro" id="IPR031009">
    <property type="entry name" value="Tcm_partner"/>
</dbReference>
<name>A0A368HF10_9GAMM</name>
<evidence type="ECO:0000313" key="1">
    <source>
        <dbReference type="EMBL" id="RCN55822.1"/>
    </source>
</evidence>
<protein>
    <recommendedName>
        <fullName evidence="3">Three-Cys-motif partner protein TcmP</fullName>
    </recommendedName>
</protein>
<accession>A0A368HF10</accession>
<evidence type="ECO:0008006" key="3">
    <source>
        <dbReference type="Google" id="ProtNLM"/>
    </source>
</evidence>
<dbReference type="OrthoDB" id="1551176at2"/>
<comment type="caution">
    <text evidence="1">The sequence shown here is derived from an EMBL/GenBank/DDBJ whole genome shotgun (WGS) entry which is preliminary data.</text>
</comment>
<keyword evidence="2" id="KW-1185">Reference proteome</keyword>
<evidence type="ECO:0000313" key="2">
    <source>
        <dbReference type="Proteomes" id="UP000253250"/>
    </source>
</evidence>
<proteinExistence type="predicted"/>
<sequence length="275" mass="30890">MGELIDGDDGLPAEDVGAWAKEKHTYLCRYIDISRSVRRQFIGPTRAGASYIDPFCGPGRGRVRDTEEWIDGGVVAAWKKSRDGGAPFTQVYIGDLDAQRREAAATRLRRLGAPVVEIDGAALQLIQEVMGRLNPHGLHFAFLDPFNLEALDFGIIGLLSKLKRIDMLVHVNQMDLQRNLIRNAMAEVSAFDTFAPGWRDKVNITRGQQEIRQSVFQYWRDQIANLGVWPSADMRMIKGSKNQPLYWLLLAAKHDLALRFWATASNIEGQGKLDL</sequence>
<gene>
    <name evidence="1" type="ORF">C4900_07840</name>
</gene>
<dbReference type="EMBL" id="PSYR01000002">
    <property type="protein sequence ID" value="RCN55822.1"/>
    <property type="molecule type" value="Genomic_DNA"/>
</dbReference>
<dbReference type="NCBIfam" id="TIGR04474">
    <property type="entry name" value="tcm_partner"/>
    <property type="match status" value="1"/>
</dbReference>